<comment type="subcellular location">
    <subcellularLocation>
        <location evidence="1">Endoplasmic reticulum</location>
    </subcellularLocation>
    <subcellularLocation>
        <location evidence="3">Golgi apparatus</location>
    </subcellularLocation>
    <subcellularLocation>
        <location evidence="2">Lysosome</location>
    </subcellularLocation>
    <subcellularLocation>
        <location evidence="4">Secreted</location>
    </subcellularLocation>
</comment>
<keyword evidence="11" id="KW-0378">Hydrolase</keyword>
<evidence type="ECO:0000256" key="3">
    <source>
        <dbReference type="ARBA" id="ARBA00004555"/>
    </source>
</evidence>
<evidence type="ECO:0000256" key="18">
    <source>
        <dbReference type="ARBA" id="ARBA00023228"/>
    </source>
</evidence>
<evidence type="ECO:0000256" key="17">
    <source>
        <dbReference type="ARBA" id="ARBA00023180"/>
    </source>
</evidence>
<comment type="subunit">
    <text evidence="19">Homodimer. The monomeric form is inactive while the homodimer is active.</text>
</comment>
<keyword evidence="17" id="KW-0325">Glycoprotein</keyword>
<evidence type="ECO:0000256" key="10">
    <source>
        <dbReference type="ARBA" id="ARBA00022729"/>
    </source>
</evidence>
<name>A0ABN1EFQ9_9PROT</name>
<evidence type="ECO:0000256" key="12">
    <source>
        <dbReference type="ARBA" id="ARBA00022824"/>
    </source>
</evidence>
<dbReference type="EMBL" id="BAAADD010000003">
    <property type="protein sequence ID" value="GAA0565753.1"/>
    <property type="molecule type" value="Genomic_DNA"/>
</dbReference>
<evidence type="ECO:0000256" key="5">
    <source>
        <dbReference type="ARBA" id="ARBA00014116"/>
    </source>
</evidence>
<gene>
    <name evidence="23" type="ORF">GCM10008942_12640</name>
</gene>
<evidence type="ECO:0000313" key="23">
    <source>
        <dbReference type="EMBL" id="GAA0565753.1"/>
    </source>
</evidence>
<dbReference type="PANTHER" id="PTHR12053:SF3">
    <property type="entry name" value="CARBOXYPEPTIDASE Q"/>
    <property type="match status" value="1"/>
</dbReference>
<keyword evidence="8" id="KW-0645">Protease</keyword>
<feature type="chain" id="PRO_5045154908" description="Carboxypeptidase Q" evidence="21">
    <location>
        <begin position="20"/>
        <end position="447"/>
    </location>
</feature>
<evidence type="ECO:0000256" key="4">
    <source>
        <dbReference type="ARBA" id="ARBA00004613"/>
    </source>
</evidence>
<evidence type="ECO:0000256" key="16">
    <source>
        <dbReference type="ARBA" id="ARBA00023145"/>
    </source>
</evidence>
<evidence type="ECO:0000256" key="1">
    <source>
        <dbReference type="ARBA" id="ARBA00004240"/>
    </source>
</evidence>
<evidence type="ECO:0000256" key="7">
    <source>
        <dbReference type="ARBA" id="ARBA00022645"/>
    </source>
</evidence>
<keyword evidence="13" id="KW-0862">Zinc</keyword>
<keyword evidence="15" id="KW-0482">Metalloprotease</keyword>
<evidence type="ECO:0000256" key="6">
    <source>
        <dbReference type="ARBA" id="ARBA00022525"/>
    </source>
</evidence>
<evidence type="ECO:0000256" key="20">
    <source>
        <dbReference type="ARBA" id="ARBA00033328"/>
    </source>
</evidence>
<dbReference type="PANTHER" id="PTHR12053">
    <property type="entry name" value="PROTEASE FAMILY M28 PLASMA GLUTAMATE CARBOXYPEPTIDASE-RELATED"/>
    <property type="match status" value="1"/>
</dbReference>
<keyword evidence="18" id="KW-0458">Lysosome</keyword>
<evidence type="ECO:0000259" key="22">
    <source>
        <dbReference type="Pfam" id="PF04389"/>
    </source>
</evidence>
<keyword evidence="24" id="KW-1185">Reference proteome</keyword>
<evidence type="ECO:0000256" key="11">
    <source>
        <dbReference type="ARBA" id="ARBA00022801"/>
    </source>
</evidence>
<feature type="signal peptide" evidence="21">
    <location>
        <begin position="1"/>
        <end position="19"/>
    </location>
</feature>
<evidence type="ECO:0000256" key="14">
    <source>
        <dbReference type="ARBA" id="ARBA00023034"/>
    </source>
</evidence>
<accession>A0ABN1EFQ9</accession>
<evidence type="ECO:0000256" key="9">
    <source>
        <dbReference type="ARBA" id="ARBA00022723"/>
    </source>
</evidence>
<keyword evidence="7" id="KW-0121">Carboxypeptidase</keyword>
<dbReference type="Pfam" id="PF04389">
    <property type="entry name" value="Peptidase_M28"/>
    <property type="match status" value="1"/>
</dbReference>
<evidence type="ECO:0000256" key="8">
    <source>
        <dbReference type="ARBA" id="ARBA00022670"/>
    </source>
</evidence>
<evidence type="ECO:0000256" key="21">
    <source>
        <dbReference type="SAM" id="SignalP"/>
    </source>
</evidence>
<reference evidence="23 24" key="1">
    <citation type="journal article" date="2019" name="Int. J. Syst. Evol. Microbiol.">
        <title>The Global Catalogue of Microorganisms (GCM) 10K type strain sequencing project: providing services to taxonomists for standard genome sequencing and annotation.</title>
        <authorList>
            <consortium name="The Broad Institute Genomics Platform"/>
            <consortium name="The Broad Institute Genome Sequencing Center for Infectious Disease"/>
            <person name="Wu L."/>
            <person name="Ma J."/>
        </authorList>
    </citation>
    <scope>NUCLEOTIDE SEQUENCE [LARGE SCALE GENOMIC DNA]</scope>
    <source>
        <strain evidence="23 24">JCM 15089</strain>
    </source>
</reference>
<keyword evidence="12" id="KW-0256">Endoplasmic reticulum</keyword>
<evidence type="ECO:0000256" key="15">
    <source>
        <dbReference type="ARBA" id="ARBA00023049"/>
    </source>
</evidence>
<feature type="domain" description="Peptidase M28" evidence="22">
    <location>
        <begin position="249"/>
        <end position="428"/>
    </location>
</feature>
<keyword evidence="6" id="KW-0964">Secreted</keyword>
<comment type="caution">
    <text evidence="23">The sequence shown here is derived from an EMBL/GenBank/DDBJ whole genome shotgun (WGS) entry which is preliminary data.</text>
</comment>
<dbReference type="RefSeq" id="WP_166933424.1">
    <property type="nucleotide sequence ID" value="NZ_BAAADD010000003.1"/>
</dbReference>
<dbReference type="InterPro" id="IPR007484">
    <property type="entry name" value="Peptidase_M28"/>
</dbReference>
<evidence type="ECO:0000256" key="13">
    <source>
        <dbReference type="ARBA" id="ARBA00022833"/>
    </source>
</evidence>
<keyword evidence="9" id="KW-0479">Metal-binding</keyword>
<organism evidence="23 24">
    <name type="scientific">Rhizomicrobium electricum</name>
    <dbReference type="NCBI Taxonomy" id="480070"/>
    <lineage>
        <taxon>Bacteria</taxon>
        <taxon>Pseudomonadati</taxon>
        <taxon>Pseudomonadota</taxon>
        <taxon>Alphaproteobacteria</taxon>
        <taxon>Micropepsales</taxon>
        <taxon>Micropepsaceae</taxon>
        <taxon>Rhizomicrobium</taxon>
    </lineage>
</organism>
<protein>
    <recommendedName>
        <fullName evidence="5">Carboxypeptidase Q</fullName>
    </recommendedName>
    <alternativeName>
        <fullName evidence="20">Plasma glutamate carboxypeptidase</fullName>
    </alternativeName>
</protein>
<keyword evidence="14" id="KW-0333">Golgi apparatus</keyword>
<evidence type="ECO:0000256" key="2">
    <source>
        <dbReference type="ARBA" id="ARBA00004371"/>
    </source>
</evidence>
<keyword evidence="10 21" id="KW-0732">Signal</keyword>
<dbReference type="Gene3D" id="3.50.30.30">
    <property type="match status" value="1"/>
</dbReference>
<sequence length="447" mass="46872">MLRSFAFVAVAALVMPSFAGSVETAVQLRDKALTDTTAWAIVETLTSEVGPRPIGSAAYNRSRDWAVAKLTAFGFTNVHVETFVKPAWSRGAESAEIVGAHSQKLAVLGLGYSVPTPKAGIEAPVVVFGSYREMLAQPPGSLKGKIVLVNQPMTRTQDVSGYAAAVVARNGDAEAAMRGAVAYLVRSIATGTGRAPHTGATWGPGPHIPCAALGVPDADLVASLARHETVRIRLKLQSSLDQKAVAFDVSGEIKGRERPDEVIVIGGHLDSWDPGTGALDDGAGIAITTAAAKLIGDLPAHPRRTIRVVWWGSEENGGSSEAYAKAHAGEKFVIAGEADLGGDHAYMVAVPQGLPGLDEVMAPLKTIVSRAMPRNGGADIHGLEEAGVPVLVVLNDASRYFDYHHSADDTLAVVDSDGLKQNVAVWAGLVYLIAESDIDFRKVPAAK</sequence>
<evidence type="ECO:0000256" key="19">
    <source>
        <dbReference type="ARBA" id="ARBA00025833"/>
    </source>
</evidence>
<evidence type="ECO:0000313" key="24">
    <source>
        <dbReference type="Proteomes" id="UP001499951"/>
    </source>
</evidence>
<keyword evidence="16" id="KW-0865">Zymogen</keyword>
<dbReference type="Gene3D" id="3.40.630.10">
    <property type="entry name" value="Zn peptidases"/>
    <property type="match status" value="1"/>
</dbReference>
<proteinExistence type="predicted"/>
<dbReference type="SUPFAM" id="SSF53187">
    <property type="entry name" value="Zn-dependent exopeptidases"/>
    <property type="match status" value="1"/>
</dbReference>
<dbReference type="InterPro" id="IPR039866">
    <property type="entry name" value="CPQ"/>
</dbReference>
<dbReference type="Proteomes" id="UP001499951">
    <property type="component" value="Unassembled WGS sequence"/>
</dbReference>